<dbReference type="PANTHER" id="PTHR43857">
    <property type="entry name" value="BLR7761 PROTEIN"/>
    <property type="match status" value="1"/>
</dbReference>
<name>A0A2T0MF95_9FLAO</name>
<dbReference type="PANTHER" id="PTHR43857:SF1">
    <property type="entry name" value="YJGH FAMILY PROTEIN"/>
    <property type="match status" value="1"/>
</dbReference>
<accession>A0A2T0MF95</accession>
<dbReference type="Proteomes" id="UP000237640">
    <property type="component" value="Unassembled WGS sequence"/>
</dbReference>
<sequence length="155" mass="17507">MERITVLAIVLLTIANLRAQEKTEKNMERKEINPWTWQDERHYAQAIEVKNPERTLYISGQTAIDANGISSTADFKSQLLLSIANLEEVLVKAGYKNTDITRITLYTTSFDELGQNFGTIQEWIVSNNIRTAITVVEVSKLFETTVVELEATAAK</sequence>
<dbReference type="EMBL" id="PVYX01000001">
    <property type="protein sequence ID" value="PRX56232.1"/>
    <property type="molecule type" value="Genomic_DNA"/>
</dbReference>
<dbReference type="InterPro" id="IPR006175">
    <property type="entry name" value="YjgF/YER057c/UK114"/>
</dbReference>
<dbReference type="Gene3D" id="3.30.1330.40">
    <property type="entry name" value="RutC-like"/>
    <property type="match status" value="1"/>
</dbReference>
<gene>
    <name evidence="1" type="ORF">CLV81_0226</name>
</gene>
<comment type="caution">
    <text evidence="1">The sequence shown here is derived from an EMBL/GenBank/DDBJ whole genome shotgun (WGS) entry which is preliminary data.</text>
</comment>
<dbReference type="CDD" id="cd00448">
    <property type="entry name" value="YjgF_YER057c_UK114_family"/>
    <property type="match status" value="1"/>
</dbReference>
<proteinExistence type="predicted"/>
<reference evidence="1 2" key="1">
    <citation type="submission" date="2018-03" db="EMBL/GenBank/DDBJ databases">
        <title>Genomic Encyclopedia of Archaeal and Bacterial Type Strains, Phase II (KMG-II): from individual species to whole genera.</title>
        <authorList>
            <person name="Goeker M."/>
        </authorList>
    </citation>
    <scope>NUCLEOTIDE SEQUENCE [LARGE SCALE GENOMIC DNA]</scope>
    <source>
        <strain evidence="1 2">DSM 25027</strain>
    </source>
</reference>
<dbReference type="Pfam" id="PF01042">
    <property type="entry name" value="Ribonuc_L-PSP"/>
    <property type="match status" value="1"/>
</dbReference>
<evidence type="ECO:0000313" key="1">
    <source>
        <dbReference type="EMBL" id="PRX56232.1"/>
    </source>
</evidence>
<dbReference type="SUPFAM" id="SSF55298">
    <property type="entry name" value="YjgF-like"/>
    <property type="match status" value="1"/>
</dbReference>
<organism evidence="1 2">
    <name type="scientific">Flagellimonas meridianipacifica</name>
    <dbReference type="NCBI Taxonomy" id="1080225"/>
    <lineage>
        <taxon>Bacteria</taxon>
        <taxon>Pseudomonadati</taxon>
        <taxon>Bacteroidota</taxon>
        <taxon>Flavobacteriia</taxon>
        <taxon>Flavobacteriales</taxon>
        <taxon>Flavobacteriaceae</taxon>
        <taxon>Flagellimonas</taxon>
    </lineage>
</organism>
<dbReference type="InterPro" id="IPR035959">
    <property type="entry name" value="RutC-like_sf"/>
</dbReference>
<dbReference type="AlphaFoldDB" id="A0A2T0MF95"/>
<keyword evidence="2" id="KW-1185">Reference proteome</keyword>
<evidence type="ECO:0000313" key="2">
    <source>
        <dbReference type="Proteomes" id="UP000237640"/>
    </source>
</evidence>
<protein>
    <submittedName>
        <fullName evidence="1">Enamine deaminase RidA (YjgF/YER057c/UK114 family)</fullName>
    </submittedName>
</protein>